<proteinExistence type="predicted"/>
<evidence type="ECO:0000313" key="1">
    <source>
        <dbReference type="EMBL" id="KAK0455294.1"/>
    </source>
</evidence>
<dbReference type="GeneID" id="85366278"/>
<name>A0AA39K664_ARMTA</name>
<accession>A0AA39K664</accession>
<dbReference type="EMBL" id="JAUEPS010000026">
    <property type="protein sequence ID" value="KAK0455294.1"/>
    <property type="molecule type" value="Genomic_DNA"/>
</dbReference>
<reference evidence="1" key="1">
    <citation type="submission" date="2023-06" db="EMBL/GenBank/DDBJ databases">
        <authorList>
            <consortium name="Lawrence Berkeley National Laboratory"/>
            <person name="Ahrendt S."/>
            <person name="Sahu N."/>
            <person name="Indic B."/>
            <person name="Wong-Bajracharya J."/>
            <person name="Merenyi Z."/>
            <person name="Ke H.-M."/>
            <person name="Monk M."/>
            <person name="Kocsube S."/>
            <person name="Drula E."/>
            <person name="Lipzen A."/>
            <person name="Balint B."/>
            <person name="Henrissat B."/>
            <person name="Andreopoulos B."/>
            <person name="Martin F.M."/>
            <person name="Harder C.B."/>
            <person name="Rigling D."/>
            <person name="Ford K.L."/>
            <person name="Foster G.D."/>
            <person name="Pangilinan J."/>
            <person name="Papanicolaou A."/>
            <person name="Barry K."/>
            <person name="LaButti K."/>
            <person name="Viragh M."/>
            <person name="Koriabine M."/>
            <person name="Yan M."/>
            <person name="Riley R."/>
            <person name="Champramary S."/>
            <person name="Plett K.L."/>
            <person name="Tsai I.J."/>
            <person name="Slot J."/>
            <person name="Sipos G."/>
            <person name="Plett J."/>
            <person name="Nagy L.G."/>
            <person name="Grigoriev I.V."/>
        </authorList>
    </citation>
    <scope>NUCLEOTIDE SEQUENCE</scope>
    <source>
        <strain evidence="1">CCBAS 213</strain>
    </source>
</reference>
<comment type="caution">
    <text evidence="1">The sequence shown here is derived from an EMBL/GenBank/DDBJ whole genome shotgun (WGS) entry which is preliminary data.</text>
</comment>
<keyword evidence="2" id="KW-1185">Reference proteome</keyword>
<dbReference type="Proteomes" id="UP001175211">
    <property type="component" value="Unassembled WGS sequence"/>
</dbReference>
<dbReference type="RefSeq" id="XP_060328804.1">
    <property type="nucleotide sequence ID" value="XM_060482730.1"/>
</dbReference>
<gene>
    <name evidence="1" type="ORF">EV420DRAFT_593529</name>
</gene>
<protein>
    <submittedName>
        <fullName evidence="1">Uncharacterized protein</fullName>
    </submittedName>
</protein>
<organism evidence="1 2">
    <name type="scientific">Armillaria tabescens</name>
    <name type="common">Ringless honey mushroom</name>
    <name type="synonym">Agaricus tabescens</name>
    <dbReference type="NCBI Taxonomy" id="1929756"/>
    <lineage>
        <taxon>Eukaryota</taxon>
        <taxon>Fungi</taxon>
        <taxon>Dikarya</taxon>
        <taxon>Basidiomycota</taxon>
        <taxon>Agaricomycotina</taxon>
        <taxon>Agaricomycetes</taxon>
        <taxon>Agaricomycetidae</taxon>
        <taxon>Agaricales</taxon>
        <taxon>Marasmiineae</taxon>
        <taxon>Physalacriaceae</taxon>
        <taxon>Desarmillaria</taxon>
    </lineage>
</organism>
<sequence length="227" mass="26563">MFKSAIKTASVRMCTFRSILQSRQCSSFQLQPNTWKKDVATARYACSIRDQRALGDLEPRRRRVGHHYRQIYEWDGRICRREAVVKMAVSQGPCLNFESCSRSSPGLNRDRTSCWMRHPVLPSIALQLQAALPTDKFRHLVLLIHGHNRKFLYTLVRLPAICDGWYRVIRRLIRWAKSEEFFTWAFLERVEAVVMIGELHGILATTMKTRLYHSMITGRVQRNFCFG</sequence>
<evidence type="ECO:0000313" key="2">
    <source>
        <dbReference type="Proteomes" id="UP001175211"/>
    </source>
</evidence>
<dbReference type="AlphaFoldDB" id="A0AA39K664"/>